<name>A0A087U4R3_STEMI</name>
<evidence type="ECO:0000313" key="2">
    <source>
        <dbReference type="Proteomes" id="UP000054359"/>
    </source>
</evidence>
<dbReference type="Proteomes" id="UP000054359">
    <property type="component" value="Unassembled WGS sequence"/>
</dbReference>
<organism evidence="1 2">
    <name type="scientific">Stegodyphus mimosarum</name>
    <name type="common">African social velvet spider</name>
    <dbReference type="NCBI Taxonomy" id="407821"/>
    <lineage>
        <taxon>Eukaryota</taxon>
        <taxon>Metazoa</taxon>
        <taxon>Ecdysozoa</taxon>
        <taxon>Arthropoda</taxon>
        <taxon>Chelicerata</taxon>
        <taxon>Arachnida</taxon>
        <taxon>Araneae</taxon>
        <taxon>Araneomorphae</taxon>
        <taxon>Entelegynae</taxon>
        <taxon>Eresoidea</taxon>
        <taxon>Eresidae</taxon>
        <taxon>Stegodyphus</taxon>
    </lineage>
</organism>
<keyword evidence="2" id="KW-1185">Reference proteome</keyword>
<protein>
    <submittedName>
        <fullName evidence="1">Uncharacterized protein</fullName>
    </submittedName>
</protein>
<dbReference type="EMBL" id="KK118154">
    <property type="protein sequence ID" value="KFM72352.1"/>
    <property type="molecule type" value="Genomic_DNA"/>
</dbReference>
<feature type="non-terminal residue" evidence="1">
    <location>
        <position position="66"/>
    </location>
</feature>
<dbReference type="OrthoDB" id="411823at2759"/>
<evidence type="ECO:0000313" key="1">
    <source>
        <dbReference type="EMBL" id="KFM72352.1"/>
    </source>
</evidence>
<dbReference type="AlphaFoldDB" id="A0A087U4R3"/>
<accession>A0A087U4R3</accession>
<gene>
    <name evidence="1" type="ORF">X975_20909</name>
</gene>
<reference evidence="1 2" key="1">
    <citation type="submission" date="2013-11" db="EMBL/GenBank/DDBJ databases">
        <title>Genome sequencing of Stegodyphus mimosarum.</title>
        <authorList>
            <person name="Bechsgaard J."/>
        </authorList>
    </citation>
    <scope>NUCLEOTIDE SEQUENCE [LARGE SCALE GENOMIC DNA]</scope>
</reference>
<proteinExistence type="predicted"/>
<sequence>MIQWQNYWKSSTTGRRLYNFDPKVSQNLNSSSSHLTQYLTDHGPYMSYLHRLRLRNSNTCICGLDL</sequence>